<protein>
    <submittedName>
        <fullName evidence="2">Uncharacterized protein</fullName>
    </submittedName>
</protein>
<evidence type="ECO:0000313" key="2">
    <source>
        <dbReference type="EMBL" id="KAK7604448.1"/>
    </source>
</evidence>
<gene>
    <name evidence="2" type="ORF">V9T40_005634</name>
</gene>
<evidence type="ECO:0000256" key="1">
    <source>
        <dbReference type="SAM" id="MobiDB-lite"/>
    </source>
</evidence>
<feature type="region of interest" description="Disordered" evidence="1">
    <location>
        <begin position="154"/>
        <end position="219"/>
    </location>
</feature>
<organism evidence="2 3">
    <name type="scientific">Parthenolecanium corni</name>
    <dbReference type="NCBI Taxonomy" id="536013"/>
    <lineage>
        <taxon>Eukaryota</taxon>
        <taxon>Metazoa</taxon>
        <taxon>Ecdysozoa</taxon>
        <taxon>Arthropoda</taxon>
        <taxon>Hexapoda</taxon>
        <taxon>Insecta</taxon>
        <taxon>Pterygota</taxon>
        <taxon>Neoptera</taxon>
        <taxon>Paraneoptera</taxon>
        <taxon>Hemiptera</taxon>
        <taxon>Sternorrhyncha</taxon>
        <taxon>Coccoidea</taxon>
        <taxon>Coccidae</taxon>
        <taxon>Parthenolecanium</taxon>
    </lineage>
</organism>
<dbReference type="AlphaFoldDB" id="A0AAN9U3S8"/>
<reference evidence="2 3" key="1">
    <citation type="submission" date="2024-03" db="EMBL/GenBank/DDBJ databases">
        <title>Adaptation during the transition from Ophiocordyceps entomopathogen to insect associate is accompanied by gene loss and intensified selection.</title>
        <authorList>
            <person name="Ward C.M."/>
            <person name="Onetto C.A."/>
            <person name="Borneman A.R."/>
        </authorList>
    </citation>
    <scope>NUCLEOTIDE SEQUENCE [LARGE SCALE GENOMIC DNA]</scope>
    <source>
        <strain evidence="2">AWRI1</strain>
        <tissue evidence="2">Single Adult Female</tissue>
    </source>
</reference>
<feature type="region of interest" description="Disordered" evidence="1">
    <location>
        <begin position="1"/>
        <end position="62"/>
    </location>
</feature>
<keyword evidence="3" id="KW-1185">Reference proteome</keyword>
<dbReference type="Proteomes" id="UP001367676">
    <property type="component" value="Unassembled WGS sequence"/>
</dbReference>
<comment type="caution">
    <text evidence="2">The sequence shown here is derived from an EMBL/GenBank/DDBJ whole genome shotgun (WGS) entry which is preliminary data.</text>
</comment>
<feature type="compositionally biased region" description="Polar residues" evidence="1">
    <location>
        <begin position="44"/>
        <end position="54"/>
    </location>
</feature>
<proteinExistence type="predicted"/>
<name>A0AAN9U3S8_9HEMI</name>
<accession>A0AAN9U3S8</accession>
<evidence type="ECO:0000313" key="3">
    <source>
        <dbReference type="Proteomes" id="UP001367676"/>
    </source>
</evidence>
<dbReference type="EMBL" id="JBBCAQ010000003">
    <property type="protein sequence ID" value="KAK7604448.1"/>
    <property type="molecule type" value="Genomic_DNA"/>
</dbReference>
<feature type="compositionally biased region" description="Polar residues" evidence="1">
    <location>
        <begin position="162"/>
        <end position="171"/>
    </location>
</feature>
<feature type="compositionally biased region" description="Low complexity" evidence="1">
    <location>
        <begin position="200"/>
        <end position="210"/>
    </location>
</feature>
<sequence>MTMPNEVVAKTEDIDFDDESRKKKKKKMLDELFGSNEEKKTETKPLSTPSQSKSDWLELKDDSPEETLLTDFNYSTKAHGYENEPRVIQNTSSTIDRMSSKTAPEVSERTVHFADNSGTSGRRKSESSPTLTKKSKPRFKSLDLNLDFDFDSTSQDELATKPGNTSATATASVEADPLPSWLEPRGEMKPQTPLSKSNETGTTVNTVSSDVDTENDSKPMEKKMSNLLKDDESSNFVSVVSELMTKQEDLKQTARNQMQVISAQEQEIRNTALELMKQQRSSVKALMQVINSDELKILLKPLSL</sequence>
<feature type="compositionally biased region" description="Polar residues" evidence="1">
    <location>
        <begin position="88"/>
        <end position="102"/>
    </location>
</feature>
<feature type="region of interest" description="Disordered" evidence="1">
    <location>
        <begin position="76"/>
        <end position="138"/>
    </location>
</feature>